<name>A0A8W8LCM0_MAGGI</name>
<keyword evidence="1" id="KW-0863">Zinc-finger</keyword>
<organism evidence="3 4">
    <name type="scientific">Magallana gigas</name>
    <name type="common">Pacific oyster</name>
    <name type="synonym">Crassostrea gigas</name>
    <dbReference type="NCBI Taxonomy" id="29159"/>
    <lineage>
        <taxon>Eukaryota</taxon>
        <taxon>Metazoa</taxon>
        <taxon>Spiralia</taxon>
        <taxon>Lophotrochozoa</taxon>
        <taxon>Mollusca</taxon>
        <taxon>Bivalvia</taxon>
        <taxon>Autobranchia</taxon>
        <taxon>Pteriomorphia</taxon>
        <taxon>Ostreida</taxon>
        <taxon>Ostreoidea</taxon>
        <taxon>Ostreidae</taxon>
        <taxon>Magallana</taxon>
    </lineage>
</organism>
<dbReference type="GO" id="GO:0008270">
    <property type="term" value="F:zinc ion binding"/>
    <property type="evidence" value="ECO:0007669"/>
    <property type="project" value="UniProtKB-KW"/>
</dbReference>
<dbReference type="PROSITE" id="PS00028">
    <property type="entry name" value="ZINC_FINGER_C2H2_1"/>
    <property type="match status" value="1"/>
</dbReference>
<feature type="domain" description="C2H2-type" evidence="2">
    <location>
        <begin position="39"/>
        <end position="70"/>
    </location>
</feature>
<evidence type="ECO:0000259" key="2">
    <source>
        <dbReference type="PROSITE" id="PS50157"/>
    </source>
</evidence>
<dbReference type="PROSITE" id="PS50157">
    <property type="entry name" value="ZINC_FINGER_C2H2_2"/>
    <property type="match status" value="1"/>
</dbReference>
<evidence type="ECO:0000313" key="4">
    <source>
        <dbReference type="Proteomes" id="UP000005408"/>
    </source>
</evidence>
<sequence>MTRISEKLLLKDENLVFSGVKQPDPKPTTIQGVKQQDHFPCIDPDCIKVFRKENQLVQHLSVGQHVYDEQQLDTLEDRSKRLWSAQCSELRLNQQILSSVPVIFEQPTYFCESHGYALKRRKKTSRFSGKKVSNIVKGEESAENDEDLQNVISDLVAVERSQVLSSIVSELTLG</sequence>
<dbReference type="InterPro" id="IPR013087">
    <property type="entry name" value="Znf_C2H2_type"/>
</dbReference>
<keyword evidence="1" id="KW-0862">Zinc</keyword>
<accession>A0A8W8LCM0</accession>
<keyword evidence="1" id="KW-0479">Metal-binding</keyword>
<dbReference type="AlphaFoldDB" id="A0A8W8LCM0"/>
<evidence type="ECO:0000313" key="3">
    <source>
        <dbReference type="EnsemblMetazoa" id="G27472.1:cds"/>
    </source>
</evidence>
<evidence type="ECO:0000256" key="1">
    <source>
        <dbReference type="PROSITE-ProRule" id="PRU00042"/>
    </source>
</evidence>
<dbReference type="Proteomes" id="UP000005408">
    <property type="component" value="Unassembled WGS sequence"/>
</dbReference>
<protein>
    <recommendedName>
        <fullName evidence="2">C2H2-type domain-containing protein</fullName>
    </recommendedName>
</protein>
<proteinExistence type="predicted"/>
<reference evidence="3" key="1">
    <citation type="submission" date="2022-08" db="UniProtKB">
        <authorList>
            <consortium name="EnsemblMetazoa"/>
        </authorList>
    </citation>
    <scope>IDENTIFICATION</scope>
    <source>
        <strain evidence="3">05x7-T-G4-1.051#20</strain>
    </source>
</reference>
<keyword evidence="4" id="KW-1185">Reference proteome</keyword>
<dbReference type="EnsemblMetazoa" id="G27472.1">
    <property type="protein sequence ID" value="G27472.1:cds"/>
    <property type="gene ID" value="G27472"/>
</dbReference>